<evidence type="ECO:0000256" key="1">
    <source>
        <dbReference type="SAM" id="MobiDB-lite"/>
    </source>
</evidence>
<reference evidence="2" key="1">
    <citation type="submission" date="2025-02" db="EMBL/GenBank/DDBJ databases">
        <authorList>
            <consortium name="NCBI Genome Project"/>
        </authorList>
    </citation>
    <scope>NUCLEOTIDE SEQUENCE</scope>
</reference>
<organism evidence="2">
    <name type="scientific">Aspergillus niger</name>
    <dbReference type="NCBI Taxonomy" id="5061"/>
    <lineage>
        <taxon>Eukaryota</taxon>
        <taxon>Fungi</taxon>
        <taxon>Dikarya</taxon>
        <taxon>Ascomycota</taxon>
        <taxon>Pezizomycotina</taxon>
        <taxon>Eurotiomycetes</taxon>
        <taxon>Eurotiomycetidae</taxon>
        <taxon>Eurotiales</taxon>
        <taxon>Aspergillaceae</taxon>
        <taxon>Aspergillus</taxon>
        <taxon>Aspergillus subgen. Circumdati</taxon>
    </lineage>
</organism>
<accession>A0AAJ8BYQ7</accession>
<dbReference type="VEuPathDB" id="FungiDB:An17g00150"/>
<feature type="compositionally biased region" description="Polar residues" evidence="1">
    <location>
        <begin position="205"/>
        <end position="227"/>
    </location>
</feature>
<feature type="region of interest" description="Disordered" evidence="1">
    <location>
        <begin position="205"/>
        <end position="247"/>
    </location>
</feature>
<dbReference type="AlphaFoldDB" id="A0AAJ8BYQ7"/>
<name>A0AAJ8BYQ7_ASPNG</name>
<dbReference type="GeneID" id="4989333"/>
<protein>
    <submittedName>
        <fullName evidence="2">Uncharacterized protein</fullName>
    </submittedName>
</protein>
<gene>
    <name evidence="2" type="ORF">An17g00150</name>
</gene>
<proteinExistence type="predicted"/>
<dbReference type="RefSeq" id="XP_059604961.1">
    <property type="nucleotide sequence ID" value="XM_059745396.1"/>
</dbReference>
<sequence length="276" mass="32091">MHCSNGSIIWLKKKIIWPLNEIFLLYSWLALVPRLHEPPTSLVRPYFEDWTLAMHQKLDTNAGHYSTTILRKAYVTSRCEGDAQHHLAPRLRPESHRHADSPLKNIFSDPNKERNARRQYNNLKIAPEDKFYTFISNFRYLAVEAGIDPDCWREDLYQRLPFKLQELTISRFNDNEVDFDQYVEECARSADLIDEILKRCNCTGQTPSSGRRQSLNAPTTANRTSPAIKTEEAPSATSETNMDTETRNRLMNEGKCFRCQRPRISAVIVLTRNPYK</sequence>
<evidence type="ECO:0000313" key="2">
    <source>
        <dbReference type="RefSeq" id="XP_059604961.1"/>
    </source>
</evidence>
<reference evidence="2" key="2">
    <citation type="submission" date="2025-08" db="UniProtKB">
        <authorList>
            <consortium name="RefSeq"/>
        </authorList>
    </citation>
    <scope>IDENTIFICATION</scope>
</reference>
<dbReference type="KEGG" id="ang:An17g00150"/>